<dbReference type="InterPro" id="IPR029787">
    <property type="entry name" value="Nucleotide_cyclase"/>
</dbReference>
<dbReference type="SMART" id="SM00267">
    <property type="entry name" value="GGDEF"/>
    <property type="match status" value="1"/>
</dbReference>
<gene>
    <name evidence="1" type="ORF">C3E78_17195</name>
</gene>
<evidence type="ECO:0000313" key="2">
    <source>
        <dbReference type="Proteomes" id="UP000244384"/>
    </source>
</evidence>
<dbReference type="GO" id="GO:0052621">
    <property type="term" value="F:diguanylate cyclase activity"/>
    <property type="evidence" value="ECO:0007669"/>
    <property type="project" value="TreeGrafter"/>
</dbReference>
<dbReference type="SUPFAM" id="SSF55073">
    <property type="entry name" value="Nucleotide cyclase"/>
    <property type="match status" value="1"/>
</dbReference>
<dbReference type="Proteomes" id="UP000244384">
    <property type="component" value="Chromosome"/>
</dbReference>
<keyword evidence="2" id="KW-1185">Reference proteome</keyword>
<dbReference type="CDD" id="cd01949">
    <property type="entry name" value="GGDEF"/>
    <property type="match status" value="1"/>
</dbReference>
<accession>A0A5F2EMU8</accession>
<dbReference type="Pfam" id="PF00990">
    <property type="entry name" value="GGDEF"/>
    <property type="match status" value="1"/>
</dbReference>
<dbReference type="PANTHER" id="PTHR45138">
    <property type="entry name" value="REGULATORY COMPONENTS OF SENSORY TRANSDUCTION SYSTEM"/>
    <property type="match status" value="1"/>
</dbReference>
<accession>A0A2S0WR44</accession>
<dbReference type="InterPro" id="IPR000160">
    <property type="entry name" value="GGDEF_dom"/>
</dbReference>
<name>A0A2S0WR44_9ACTN</name>
<organism evidence="1 2">
    <name type="scientific">Aeromicrobium chenweiae</name>
    <dbReference type="NCBI Taxonomy" id="2079793"/>
    <lineage>
        <taxon>Bacteria</taxon>
        <taxon>Bacillati</taxon>
        <taxon>Actinomycetota</taxon>
        <taxon>Actinomycetes</taxon>
        <taxon>Propionibacteriales</taxon>
        <taxon>Nocardioidaceae</taxon>
        <taxon>Aeromicrobium</taxon>
    </lineage>
</organism>
<dbReference type="KEGG" id="aez:C3E78_17195"/>
<reference evidence="2" key="1">
    <citation type="submission" date="2018-01" db="EMBL/GenBank/DDBJ databases">
        <authorList>
            <person name="Li J."/>
        </authorList>
    </citation>
    <scope>NUCLEOTIDE SEQUENCE [LARGE SCALE GENOMIC DNA]</scope>
    <source>
        <strain evidence="2">592</strain>
    </source>
</reference>
<dbReference type="PROSITE" id="PS50887">
    <property type="entry name" value="GGDEF"/>
    <property type="match status" value="1"/>
</dbReference>
<dbReference type="NCBIfam" id="TIGR00254">
    <property type="entry name" value="GGDEF"/>
    <property type="match status" value="1"/>
</dbReference>
<evidence type="ECO:0000313" key="1">
    <source>
        <dbReference type="EMBL" id="AWB93806.1"/>
    </source>
</evidence>
<dbReference type="InterPro" id="IPR043128">
    <property type="entry name" value="Rev_trsase/Diguanyl_cyclase"/>
</dbReference>
<sequence length="375" mass="40035">MPPACPGRACRVRSVGHPAPGPWTAPTPRALSARPDILFDWYGGGAATVTQWLCRSGRKMYVARTITGARATAFSLVTSLAALVIAATALADLLTGSVNLSTVWTWLVVAAALSIAVAPLLLGEHFRPVVALYGCWLFGGVTSLQVATGSDAIMTVNNLVLYPMVSCYLGWFFRPRVARPTVGGLFVLSGAALLTTDHREVFTTWSNLALASLFCLEAALYLHAKLERQAHSDPLTGALNRNGLSVQLARDLSRALRTGGPLTVAAIDLDGFKAINDLHGHHAGDQALVALVDHLRASIRPNDSIARIGGDEFVVLLPDTPVATGTKIVERLQAGSATPWTFGLAVTQPMDNQQSLLRRADQDLYTQKRRGLSQA</sequence>
<dbReference type="Gene3D" id="3.30.70.270">
    <property type="match status" value="1"/>
</dbReference>
<proteinExistence type="predicted"/>
<dbReference type="EMBL" id="CP026952">
    <property type="protein sequence ID" value="AWB93806.1"/>
    <property type="molecule type" value="Genomic_DNA"/>
</dbReference>
<protein>
    <submittedName>
        <fullName evidence="1">Uncharacterized protein</fullName>
    </submittedName>
</protein>
<dbReference type="PANTHER" id="PTHR45138:SF9">
    <property type="entry name" value="DIGUANYLATE CYCLASE DGCM-RELATED"/>
    <property type="match status" value="1"/>
</dbReference>
<dbReference type="InterPro" id="IPR050469">
    <property type="entry name" value="Diguanylate_Cyclase"/>
</dbReference>
<dbReference type="AlphaFoldDB" id="A0A2S0WR44"/>